<dbReference type="InterPro" id="IPR010285">
    <property type="entry name" value="DNA_helicase_pif1-like_DEAD"/>
</dbReference>
<evidence type="ECO:0000256" key="1">
    <source>
        <dbReference type="RuleBase" id="RU363044"/>
    </source>
</evidence>
<comment type="caution">
    <text evidence="4">The sequence shown here is derived from an EMBL/GenBank/DDBJ whole genome shotgun (WGS) entry which is preliminary data.</text>
</comment>
<dbReference type="Pfam" id="PF21530">
    <property type="entry name" value="Pif1_2B_dom"/>
    <property type="match status" value="1"/>
</dbReference>
<keyword evidence="1" id="KW-0547">Nucleotide-binding</keyword>
<gene>
    <name evidence="4" type="ORF">Tci_152517</name>
</gene>
<dbReference type="SUPFAM" id="SSF52540">
    <property type="entry name" value="P-loop containing nucleoside triphosphate hydrolases"/>
    <property type="match status" value="1"/>
</dbReference>
<feature type="domain" description="DNA helicase Pif1-like 2B" evidence="3">
    <location>
        <begin position="512"/>
        <end position="558"/>
    </location>
</feature>
<dbReference type="GO" id="GO:0006310">
    <property type="term" value="P:DNA recombination"/>
    <property type="evidence" value="ECO:0007669"/>
    <property type="project" value="UniProtKB-KW"/>
</dbReference>
<dbReference type="EC" id="5.6.2.3" evidence="1"/>
<dbReference type="GO" id="GO:0043139">
    <property type="term" value="F:5'-3' DNA helicase activity"/>
    <property type="evidence" value="ECO:0007669"/>
    <property type="project" value="UniProtKB-EC"/>
</dbReference>
<proteinExistence type="inferred from homology"/>
<dbReference type="GO" id="GO:0006281">
    <property type="term" value="P:DNA repair"/>
    <property type="evidence" value="ECO:0007669"/>
    <property type="project" value="UniProtKB-KW"/>
</dbReference>
<organism evidence="4">
    <name type="scientific">Tanacetum cinerariifolium</name>
    <name type="common">Dalmatian daisy</name>
    <name type="synonym">Chrysanthemum cinerariifolium</name>
    <dbReference type="NCBI Taxonomy" id="118510"/>
    <lineage>
        <taxon>Eukaryota</taxon>
        <taxon>Viridiplantae</taxon>
        <taxon>Streptophyta</taxon>
        <taxon>Embryophyta</taxon>
        <taxon>Tracheophyta</taxon>
        <taxon>Spermatophyta</taxon>
        <taxon>Magnoliopsida</taxon>
        <taxon>eudicotyledons</taxon>
        <taxon>Gunneridae</taxon>
        <taxon>Pentapetalae</taxon>
        <taxon>asterids</taxon>
        <taxon>campanulids</taxon>
        <taxon>Asterales</taxon>
        <taxon>Asteraceae</taxon>
        <taxon>Asteroideae</taxon>
        <taxon>Anthemideae</taxon>
        <taxon>Anthemidinae</taxon>
        <taxon>Tanacetum</taxon>
    </lineage>
</organism>
<evidence type="ECO:0000313" key="4">
    <source>
        <dbReference type="EMBL" id="GEV80540.1"/>
    </source>
</evidence>
<dbReference type="EMBL" id="BKCJ010034870">
    <property type="protein sequence ID" value="GEV80540.1"/>
    <property type="molecule type" value="Genomic_DNA"/>
</dbReference>
<dbReference type="CDD" id="cd18809">
    <property type="entry name" value="SF1_C_RecD"/>
    <property type="match status" value="1"/>
</dbReference>
<accession>A0A699GQG3</accession>
<keyword evidence="1 4" id="KW-0347">Helicase</keyword>
<comment type="similarity">
    <text evidence="1">Belongs to the helicase family.</text>
</comment>
<dbReference type="FunFam" id="3.40.50.300:FF:002884">
    <property type="entry name" value="ATP-dependent DNA helicase"/>
    <property type="match status" value="1"/>
</dbReference>
<dbReference type="GO" id="GO:0005524">
    <property type="term" value="F:ATP binding"/>
    <property type="evidence" value="ECO:0007669"/>
    <property type="project" value="UniProtKB-KW"/>
</dbReference>
<keyword evidence="1" id="KW-0227">DNA damage</keyword>
<feature type="domain" description="DNA helicase Pif1-like DEAD-box helicase" evidence="2">
    <location>
        <begin position="341"/>
        <end position="411"/>
    </location>
</feature>
<dbReference type="InterPro" id="IPR027417">
    <property type="entry name" value="P-loop_NTPase"/>
</dbReference>
<evidence type="ECO:0000259" key="3">
    <source>
        <dbReference type="Pfam" id="PF21530"/>
    </source>
</evidence>
<dbReference type="GO" id="GO:0000723">
    <property type="term" value="P:telomere maintenance"/>
    <property type="evidence" value="ECO:0007669"/>
    <property type="project" value="InterPro"/>
</dbReference>
<name>A0A699GQG3_TANCI</name>
<evidence type="ECO:0000259" key="2">
    <source>
        <dbReference type="Pfam" id="PF05970"/>
    </source>
</evidence>
<keyword evidence="1" id="KW-0378">Hydrolase</keyword>
<dbReference type="Pfam" id="PF05970">
    <property type="entry name" value="PIF1"/>
    <property type="match status" value="1"/>
</dbReference>
<comment type="catalytic activity">
    <reaction evidence="1">
        <text>ATP + H2O = ADP + phosphate + H(+)</text>
        <dbReference type="Rhea" id="RHEA:13065"/>
        <dbReference type="ChEBI" id="CHEBI:15377"/>
        <dbReference type="ChEBI" id="CHEBI:15378"/>
        <dbReference type="ChEBI" id="CHEBI:30616"/>
        <dbReference type="ChEBI" id="CHEBI:43474"/>
        <dbReference type="ChEBI" id="CHEBI:456216"/>
        <dbReference type="EC" id="5.6.2.3"/>
    </reaction>
</comment>
<keyword evidence="1" id="KW-0233">DNA recombination</keyword>
<comment type="cofactor">
    <cofactor evidence="1">
        <name>Mg(2+)</name>
        <dbReference type="ChEBI" id="CHEBI:18420"/>
    </cofactor>
</comment>
<dbReference type="GO" id="GO:0016787">
    <property type="term" value="F:hydrolase activity"/>
    <property type="evidence" value="ECO:0007669"/>
    <property type="project" value="UniProtKB-KW"/>
</dbReference>
<protein>
    <recommendedName>
        <fullName evidence="1">ATP-dependent DNA helicase</fullName>
        <ecNumber evidence="1">5.6.2.3</ecNumber>
    </recommendedName>
</protein>
<reference evidence="4" key="1">
    <citation type="journal article" date="2019" name="Sci. Rep.">
        <title>Draft genome of Tanacetum cinerariifolium, the natural source of mosquito coil.</title>
        <authorList>
            <person name="Yamashiro T."/>
            <person name="Shiraishi A."/>
            <person name="Satake H."/>
            <person name="Nakayama K."/>
        </authorList>
    </citation>
    <scope>NUCLEOTIDE SEQUENCE</scope>
</reference>
<sequence length="675" mass="76324">MSKTKRPVTSSTCLQQKGDPIDKVVETTIGLSVGNTISKSTPFTGDLLIECDKGGAAALQITRPNADIIDPYSLKMCDILTMGQCQRQKRKNGIATGQYESKRIKQLSKAQAKSLCSSNWDEAETTWILPEYNHLGQCTCVCRHCGAMFWECEKVASASHISQFGYNKCCYGGRIILRPPPEYPQYIKELYEDAHFIDNIRAYNQMFSMTSLGANIDKSINNGKGPYVFRISGQLYHWIGSLCPEEGQSPRLDYIRQKQDDIRSEYLSELPDPVIDPHTYAIISELMIHGPCGFANQTAACMKDGGTYNRNFPKPYCNKTYIDKERFVHYRRRDTEIQVQRQTLPVKKKASKLEILDASITSSYLWPKFKVYTLLENMRLHQLETTKVERIHIQNFSNWLLNVGNGTIGVPDETDPENTFAIHIPPELCISDSDAALVDLIEFIYDEKTLQALTPKDLQKKSNRLSKNEDADMINAEILALVNHQKHLYLNFDEAVPHGNDGGETKLLYPAEYLNSLNFAGFPPHRLELKVGALIILLQNINISGGLCNGTRLIVTQLLSKVIEARIITGIRISEKVFLPRIPLINRDLQLPFIFKRKQFPIKLSYAMTINKRQRQSLERIGVFLPQPVFAHGQLYVALSRATSPEDKGKLPLVEAKSISIADINPTLLNQTFEV</sequence>
<dbReference type="InterPro" id="IPR049163">
    <property type="entry name" value="Pif1-like_2B_dom"/>
</dbReference>
<dbReference type="AlphaFoldDB" id="A0A699GQG3"/>
<dbReference type="PANTHER" id="PTHR10492">
    <property type="match status" value="1"/>
</dbReference>
<keyword evidence="1" id="KW-0234">DNA repair</keyword>
<dbReference type="PANTHER" id="PTHR10492:SF96">
    <property type="entry name" value="ATP-DEPENDENT DNA HELICASE"/>
    <property type="match status" value="1"/>
</dbReference>
<keyword evidence="1" id="KW-0067">ATP-binding</keyword>